<keyword evidence="3" id="KW-0862">Zinc</keyword>
<dbReference type="CDD" id="cd01412">
    <property type="entry name" value="SIRT5_Af1_CobB"/>
    <property type="match status" value="1"/>
</dbReference>
<dbReference type="AlphaFoldDB" id="A0A5C5V0F3"/>
<dbReference type="SUPFAM" id="SSF52467">
    <property type="entry name" value="DHS-like NAD/FAD-binding domain"/>
    <property type="match status" value="1"/>
</dbReference>
<keyword evidence="3" id="KW-0963">Cytoplasm</keyword>
<dbReference type="HAMAP" id="MF_01121">
    <property type="entry name" value="Sirtuin_ClassIII"/>
    <property type="match status" value="1"/>
</dbReference>
<comment type="cofactor">
    <cofactor evidence="3">
        <name>Zn(2+)</name>
        <dbReference type="ChEBI" id="CHEBI:29105"/>
    </cofactor>
    <text evidence="3">Binds 1 zinc ion per subunit.</text>
</comment>
<dbReference type="InterPro" id="IPR029035">
    <property type="entry name" value="DHS-like_NAD/FAD-binding_dom"/>
</dbReference>
<dbReference type="InterPro" id="IPR003000">
    <property type="entry name" value="Sirtuin"/>
</dbReference>
<dbReference type="GO" id="GO:0070403">
    <property type="term" value="F:NAD+ binding"/>
    <property type="evidence" value="ECO:0007669"/>
    <property type="project" value="UniProtKB-UniRule"/>
</dbReference>
<evidence type="ECO:0000256" key="4">
    <source>
        <dbReference type="PROSITE-ProRule" id="PRU00236"/>
    </source>
</evidence>
<dbReference type="PANTHER" id="PTHR11085:SF4">
    <property type="entry name" value="NAD-DEPENDENT PROTEIN DEACYLASE"/>
    <property type="match status" value="1"/>
</dbReference>
<evidence type="ECO:0000313" key="7">
    <source>
        <dbReference type="Proteomes" id="UP000316714"/>
    </source>
</evidence>
<feature type="binding site" evidence="3">
    <location>
        <position position="60"/>
    </location>
    <ligand>
        <name>substrate</name>
    </ligand>
</feature>
<dbReference type="InterPro" id="IPR027546">
    <property type="entry name" value="Sirtuin_class_III"/>
</dbReference>
<dbReference type="Gene3D" id="3.40.50.1220">
    <property type="entry name" value="TPP-binding domain"/>
    <property type="match status" value="1"/>
</dbReference>
<name>A0A5C5V0F3_9BACT</name>
<feature type="binding site" evidence="3">
    <location>
        <begin position="16"/>
        <end position="35"/>
    </location>
    <ligand>
        <name>NAD(+)</name>
        <dbReference type="ChEBI" id="CHEBI:57540"/>
    </ligand>
</feature>
<comment type="caution">
    <text evidence="3 4">Lacks conserved residue(s) required for the propagation of feature annotation.</text>
</comment>
<keyword evidence="7" id="KW-1185">Reference proteome</keyword>
<keyword evidence="3" id="KW-0479">Metal-binding</keyword>
<keyword evidence="6" id="KW-0378">Hydrolase</keyword>
<dbReference type="InterPro" id="IPR050134">
    <property type="entry name" value="NAD-dep_sirtuin_deacylases"/>
</dbReference>
<feature type="binding site" evidence="3">
    <location>
        <position position="141"/>
    </location>
    <ligand>
        <name>Zn(2+)</name>
        <dbReference type="ChEBI" id="CHEBI:29105"/>
    </ligand>
</feature>
<comment type="catalytic activity">
    <reaction evidence="3">
        <text>N(6)-acetyl-L-lysyl-[protein] + NAD(+) + H2O = 2''-O-acetyl-ADP-D-ribose + nicotinamide + L-lysyl-[protein]</text>
        <dbReference type="Rhea" id="RHEA:43636"/>
        <dbReference type="Rhea" id="RHEA-COMP:9752"/>
        <dbReference type="Rhea" id="RHEA-COMP:10731"/>
        <dbReference type="ChEBI" id="CHEBI:15377"/>
        <dbReference type="ChEBI" id="CHEBI:17154"/>
        <dbReference type="ChEBI" id="CHEBI:29969"/>
        <dbReference type="ChEBI" id="CHEBI:57540"/>
        <dbReference type="ChEBI" id="CHEBI:61930"/>
        <dbReference type="ChEBI" id="CHEBI:83767"/>
        <dbReference type="EC" id="2.3.1.286"/>
    </reaction>
</comment>
<protein>
    <recommendedName>
        <fullName evidence="3">NAD-dependent protein deacylase</fullName>
        <ecNumber evidence="3">2.3.1.286</ecNumber>
    </recommendedName>
    <alternativeName>
        <fullName evidence="3">Regulatory protein SIR2 homolog</fullName>
    </alternativeName>
</protein>
<proteinExistence type="inferred from homology"/>
<feature type="domain" description="Deacetylase sirtuin-type" evidence="5">
    <location>
        <begin position="1"/>
        <end position="237"/>
    </location>
</feature>
<comment type="caution">
    <text evidence="6">The sequence shown here is derived from an EMBL/GenBank/DDBJ whole genome shotgun (WGS) entry which is preliminary data.</text>
</comment>
<comment type="function">
    <text evidence="3">NAD-dependent lysine deacetylase and desuccinylase that specifically removes acetyl and succinyl groups on target proteins. Modulates the activities of several proteins which are inactive in their acylated form.</text>
</comment>
<gene>
    <name evidence="3 6" type="primary">cobB</name>
    <name evidence="6" type="ORF">KOR34_46330</name>
</gene>
<evidence type="ECO:0000256" key="2">
    <source>
        <dbReference type="ARBA" id="ARBA00023027"/>
    </source>
</evidence>
<evidence type="ECO:0000313" key="6">
    <source>
        <dbReference type="EMBL" id="TWT31257.1"/>
    </source>
</evidence>
<dbReference type="InterPro" id="IPR026591">
    <property type="entry name" value="Sirtuin_cat_small_dom_sf"/>
</dbReference>
<dbReference type="GO" id="GO:0008270">
    <property type="term" value="F:zinc ion binding"/>
    <property type="evidence" value="ECO:0007669"/>
    <property type="project" value="UniProtKB-UniRule"/>
</dbReference>
<keyword evidence="1" id="KW-0808">Transferase</keyword>
<comment type="similarity">
    <text evidence="3">Belongs to the sirtuin family. Class III subfamily.</text>
</comment>
<organism evidence="6 7">
    <name type="scientific">Posidoniimonas corsicana</name>
    <dbReference type="NCBI Taxonomy" id="1938618"/>
    <lineage>
        <taxon>Bacteria</taxon>
        <taxon>Pseudomonadati</taxon>
        <taxon>Planctomycetota</taxon>
        <taxon>Planctomycetia</taxon>
        <taxon>Pirellulales</taxon>
        <taxon>Lacipirellulaceae</taxon>
        <taxon>Posidoniimonas</taxon>
    </lineage>
</organism>
<feature type="binding site" evidence="3">
    <location>
        <position position="63"/>
    </location>
    <ligand>
        <name>substrate</name>
    </ligand>
</feature>
<dbReference type="GO" id="GO:0005737">
    <property type="term" value="C:cytoplasm"/>
    <property type="evidence" value="ECO:0007669"/>
    <property type="project" value="UniProtKB-SubCell"/>
</dbReference>
<feature type="binding site" evidence="3">
    <location>
        <begin position="181"/>
        <end position="183"/>
    </location>
    <ligand>
        <name>NAD(+)</name>
        <dbReference type="ChEBI" id="CHEBI:57540"/>
    </ligand>
</feature>
<dbReference type="GO" id="GO:0036055">
    <property type="term" value="F:protein-succinyllysine desuccinylase activity"/>
    <property type="evidence" value="ECO:0007669"/>
    <property type="project" value="UniProtKB-UniRule"/>
</dbReference>
<dbReference type="Pfam" id="PF02146">
    <property type="entry name" value="SIR2"/>
    <property type="match status" value="1"/>
</dbReference>
<dbReference type="PANTHER" id="PTHR11085">
    <property type="entry name" value="NAD-DEPENDENT PROTEIN DEACYLASE SIRTUIN-5, MITOCHONDRIAL-RELATED"/>
    <property type="match status" value="1"/>
</dbReference>
<feature type="binding site" evidence="3">
    <location>
        <position position="122"/>
    </location>
    <ligand>
        <name>Zn(2+)</name>
        <dbReference type="ChEBI" id="CHEBI:29105"/>
    </ligand>
</feature>
<comment type="domain">
    <text evidence="3">2 residues (Tyr-60 and Arg-63) present in a large hydrophobic pocket are probably involved in substrate specificity. They are important for desuccinylation activity, but dispensable for deacetylation activity.</text>
</comment>
<dbReference type="EMBL" id="SIHJ01000004">
    <property type="protein sequence ID" value="TWT31257.1"/>
    <property type="molecule type" value="Genomic_DNA"/>
</dbReference>
<dbReference type="NCBIfam" id="NF001755">
    <property type="entry name" value="PRK00481.1-5"/>
    <property type="match status" value="1"/>
</dbReference>
<reference evidence="6 7" key="1">
    <citation type="submission" date="2019-02" db="EMBL/GenBank/DDBJ databases">
        <title>Deep-cultivation of Planctomycetes and their phenomic and genomic characterization uncovers novel biology.</title>
        <authorList>
            <person name="Wiegand S."/>
            <person name="Jogler M."/>
            <person name="Boedeker C."/>
            <person name="Pinto D."/>
            <person name="Vollmers J."/>
            <person name="Rivas-Marin E."/>
            <person name="Kohn T."/>
            <person name="Peeters S.H."/>
            <person name="Heuer A."/>
            <person name="Rast P."/>
            <person name="Oberbeckmann S."/>
            <person name="Bunk B."/>
            <person name="Jeske O."/>
            <person name="Meyerdierks A."/>
            <person name="Storesund J.E."/>
            <person name="Kallscheuer N."/>
            <person name="Luecker S."/>
            <person name="Lage O.M."/>
            <person name="Pohl T."/>
            <person name="Merkel B.J."/>
            <person name="Hornburger P."/>
            <person name="Mueller R.-W."/>
            <person name="Bruemmer F."/>
            <person name="Labrenz M."/>
            <person name="Spormann A.M."/>
            <person name="Op Den Camp H."/>
            <person name="Overmann J."/>
            <person name="Amann R."/>
            <person name="Jetten M.S.M."/>
            <person name="Mascher T."/>
            <person name="Medema M.H."/>
            <person name="Devos D.P."/>
            <person name="Kaster A.-K."/>
            <person name="Ovreas L."/>
            <person name="Rohde M."/>
            <person name="Galperin M.Y."/>
            <person name="Jogler C."/>
        </authorList>
    </citation>
    <scope>NUCLEOTIDE SEQUENCE [LARGE SCALE GENOMIC DNA]</scope>
    <source>
        <strain evidence="6 7">KOR34</strain>
    </source>
</reference>
<dbReference type="InterPro" id="IPR026590">
    <property type="entry name" value="Ssirtuin_cat_dom"/>
</dbReference>
<dbReference type="GO" id="GO:0036054">
    <property type="term" value="F:protein-malonyllysine demalonylase activity"/>
    <property type="evidence" value="ECO:0007669"/>
    <property type="project" value="InterPro"/>
</dbReference>
<dbReference type="GO" id="GO:0017136">
    <property type="term" value="F:histone deacetylase activity, NAD-dependent"/>
    <property type="evidence" value="ECO:0007669"/>
    <property type="project" value="TreeGrafter"/>
</dbReference>
<dbReference type="Proteomes" id="UP000316714">
    <property type="component" value="Unassembled WGS sequence"/>
</dbReference>
<feature type="active site" description="Proton acceptor" evidence="3">
    <location>
        <position position="114"/>
    </location>
</feature>
<accession>A0A5C5V0F3</accession>
<dbReference type="EC" id="2.3.1.286" evidence="3"/>
<dbReference type="Gene3D" id="3.30.1600.10">
    <property type="entry name" value="SIR2/SIRT2 'Small Domain"/>
    <property type="match status" value="1"/>
</dbReference>
<comment type="catalytic activity">
    <reaction evidence="3">
        <text>N(6)-succinyl-L-lysyl-[protein] + NAD(+) + H2O = 2''-O-succinyl-ADP-D-ribose + nicotinamide + L-lysyl-[protein]</text>
        <dbReference type="Rhea" id="RHEA:47668"/>
        <dbReference type="Rhea" id="RHEA-COMP:9752"/>
        <dbReference type="Rhea" id="RHEA-COMP:11877"/>
        <dbReference type="ChEBI" id="CHEBI:15377"/>
        <dbReference type="ChEBI" id="CHEBI:17154"/>
        <dbReference type="ChEBI" id="CHEBI:29969"/>
        <dbReference type="ChEBI" id="CHEBI:57540"/>
        <dbReference type="ChEBI" id="CHEBI:87830"/>
        <dbReference type="ChEBI" id="CHEBI:87832"/>
    </reaction>
</comment>
<dbReference type="PROSITE" id="PS50305">
    <property type="entry name" value="SIRTUIN"/>
    <property type="match status" value="1"/>
</dbReference>
<evidence type="ECO:0000259" key="5">
    <source>
        <dbReference type="PROSITE" id="PS50305"/>
    </source>
</evidence>
<evidence type="ECO:0000256" key="1">
    <source>
        <dbReference type="ARBA" id="ARBA00022679"/>
    </source>
</evidence>
<keyword evidence="2 3" id="KW-0520">NAD</keyword>
<feature type="binding site" evidence="3">
    <location>
        <begin position="96"/>
        <end position="99"/>
    </location>
    <ligand>
        <name>NAD(+)</name>
        <dbReference type="ChEBI" id="CHEBI:57540"/>
    </ligand>
</feature>
<comment type="subcellular location">
    <subcellularLocation>
        <location evidence="3">Cytoplasm</location>
    </subcellularLocation>
</comment>
<sequence>MPINPHEFQSIVVLTGAGVSAESGIATFRDSGGLWEQHRVEEVASPAGFRRDPELVHRFYNLRRRQLIAEARPNPAHAALARFQRDFPGELLLVTQNVDHLHEEAGATRVVHMHGELLKQRCTRSGQVSDCREDLSTGSLCRCCQTPAPLRPHIVWFGETPLEMELIDRALASCDLFVAIGTSGHVYPAAGFVDAARAAGAKTVALNLEPSANSHCFDLQELGPASEVVPAFFTPNA</sequence>
<evidence type="ECO:0000256" key="3">
    <source>
        <dbReference type="HAMAP-Rule" id="MF_01121"/>
    </source>
</evidence>
<feature type="binding site" evidence="3">
    <location>
        <position position="225"/>
    </location>
    <ligand>
        <name>NAD(+)</name>
        <dbReference type="ChEBI" id="CHEBI:57540"/>
    </ligand>
</feature>